<reference evidence="2" key="1">
    <citation type="submission" date="2015-05" db="EMBL/GenBank/DDBJ databases">
        <authorList>
            <person name="Fogelqvist Johan"/>
        </authorList>
    </citation>
    <scope>NUCLEOTIDE SEQUENCE [LARGE SCALE GENOMIC DNA]</scope>
</reference>
<evidence type="ECO:0000313" key="2">
    <source>
        <dbReference type="Proteomes" id="UP000045706"/>
    </source>
</evidence>
<proteinExistence type="predicted"/>
<evidence type="ECO:0000313" key="1">
    <source>
        <dbReference type="EMBL" id="CRK12618.1"/>
    </source>
</evidence>
<dbReference type="Proteomes" id="UP000045706">
    <property type="component" value="Unassembled WGS sequence"/>
</dbReference>
<gene>
    <name evidence="1" type="ORF">BN1723_001867</name>
</gene>
<protein>
    <submittedName>
        <fullName evidence="1">Uncharacterized protein</fullName>
    </submittedName>
</protein>
<organism evidence="1 2">
    <name type="scientific">Verticillium longisporum</name>
    <name type="common">Verticillium dahliae var. longisporum</name>
    <dbReference type="NCBI Taxonomy" id="100787"/>
    <lineage>
        <taxon>Eukaryota</taxon>
        <taxon>Fungi</taxon>
        <taxon>Dikarya</taxon>
        <taxon>Ascomycota</taxon>
        <taxon>Pezizomycotina</taxon>
        <taxon>Sordariomycetes</taxon>
        <taxon>Hypocreomycetidae</taxon>
        <taxon>Glomerellales</taxon>
        <taxon>Plectosphaerellaceae</taxon>
        <taxon>Verticillium</taxon>
    </lineage>
</organism>
<dbReference type="EMBL" id="CVQI01003335">
    <property type="protein sequence ID" value="CRK12618.1"/>
    <property type="molecule type" value="Genomic_DNA"/>
</dbReference>
<dbReference type="AlphaFoldDB" id="A0A0G4KRZ8"/>
<sequence>MFVYVFLTEFSINLSSNIGRAISSIPTLWTLTKLQAETSISLSMAHLA</sequence>
<name>A0A0G4KRZ8_VERLO</name>
<accession>A0A0G4KRZ8</accession>